<dbReference type="Proteomes" id="UP000094969">
    <property type="component" value="Chromosome"/>
</dbReference>
<organism evidence="1 2">
    <name type="scientific">Bosea vaviloviae</name>
    <dbReference type="NCBI Taxonomy" id="1526658"/>
    <lineage>
        <taxon>Bacteria</taxon>
        <taxon>Pseudomonadati</taxon>
        <taxon>Pseudomonadota</taxon>
        <taxon>Alphaproteobacteria</taxon>
        <taxon>Hyphomicrobiales</taxon>
        <taxon>Boseaceae</taxon>
        <taxon>Bosea</taxon>
    </lineage>
</organism>
<dbReference type="RefSeq" id="WP_069691975.1">
    <property type="nucleotide sequence ID" value="NZ_CP017147.1"/>
</dbReference>
<dbReference type="STRING" id="1526658.BHK69_22090"/>
<accession>A0A1D7U5W3</accession>
<dbReference type="GO" id="GO:0016765">
    <property type="term" value="F:transferase activity, transferring alkyl or aryl (other than methyl) groups"/>
    <property type="evidence" value="ECO:0007669"/>
    <property type="project" value="UniProtKB-ARBA"/>
</dbReference>
<protein>
    <submittedName>
        <fullName evidence="1">Phytoene synthase</fullName>
    </submittedName>
</protein>
<dbReference type="KEGG" id="bvv:BHK69_22090"/>
<gene>
    <name evidence="1" type="ORF">BHK69_22090</name>
</gene>
<dbReference type="AlphaFoldDB" id="A0A1D7U5W3"/>
<dbReference type="Pfam" id="PF00494">
    <property type="entry name" value="SQS_PSY"/>
    <property type="match status" value="1"/>
</dbReference>
<name>A0A1D7U5W3_9HYPH</name>
<sequence>MPQTTQTDDRSKTVVPALPEAYAYCAALVREHDHDRYIAALYAPEAQRPALFALYAFSHEIARVRALVSEPLPGEVRMQWWRDLLENEANDQGGQDLGGKDYGGKREGQAHPVAAALLDAVARYRLPIAPLTGLIEARIFDLYDDPMPSLRDLEGYAGETSSALIRLASIVLANGTDPGGAAACGHAGVAYALCGLMRAFPWHSAAGQVYIPADILARNGVTRDDIVRGRGGPGVLYSLKELREIARKHLKKLREMRETVPSAVAPAFLPVALVEPYLKRMERSGYDPYRTIIALPAWQRQWTIWRAAKAAR</sequence>
<keyword evidence="2" id="KW-1185">Reference proteome</keyword>
<dbReference type="InterPro" id="IPR008949">
    <property type="entry name" value="Isoprenoid_synthase_dom_sf"/>
</dbReference>
<dbReference type="EMBL" id="CP017147">
    <property type="protein sequence ID" value="AOO82769.1"/>
    <property type="molecule type" value="Genomic_DNA"/>
</dbReference>
<proteinExistence type="predicted"/>
<reference evidence="1 2" key="1">
    <citation type="journal article" date="2015" name="Antonie Van Leeuwenhoek">
        <title>Bosea vaviloviae sp. nov., a new species of slow-growing rhizobia isolated from nodules of the relict species Vavilovia formosa (Stev.) Fed.</title>
        <authorList>
            <person name="Safronova V.I."/>
            <person name="Kuznetsova I.G."/>
            <person name="Sazanova A.L."/>
            <person name="Kimeklis A.K."/>
            <person name="Belimov A.A."/>
            <person name="Andronov E.E."/>
            <person name="Pinaev A.G."/>
            <person name="Chizhevskaya E.P."/>
            <person name="Pukhaev A.R."/>
            <person name="Popov K.P."/>
            <person name="Willems A."/>
            <person name="Tikhonovich I.A."/>
        </authorList>
    </citation>
    <scope>NUCLEOTIDE SEQUENCE [LARGE SCALE GENOMIC DNA]</scope>
    <source>
        <strain evidence="1 2">Vaf18</strain>
    </source>
</reference>
<dbReference type="PANTHER" id="PTHR31480">
    <property type="entry name" value="BIFUNCTIONAL LYCOPENE CYCLASE/PHYTOENE SYNTHASE"/>
    <property type="match status" value="1"/>
</dbReference>
<dbReference type="Gene3D" id="1.10.600.10">
    <property type="entry name" value="Farnesyl Diphosphate Synthase"/>
    <property type="match status" value="1"/>
</dbReference>
<dbReference type="SUPFAM" id="SSF48576">
    <property type="entry name" value="Terpenoid synthases"/>
    <property type="match status" value="1"/>
</dbReference>
<evidence type="ECO:0000313" key="2">
    <source>
        <dbReference type="Proteomes" id="UP000094969"/>
    </source>
</evidence>
<evidence type="ECO:0000313" key="1">
    <source>
        <dbReference type="EMBL" id="AOO82769.1"/>
    </source>
</evidence>
<dbReference type="OrthoDB" id="9814909at2"/>
<dbReference type="InterPro" id="IPR002060">
    <property type="entry name" value="Squ/phyt_synthse"/>
</dbReference>